<feature type="domain" description="Transposase IS66 central" evidence="2">
    <location>
        <begin position="185"/>
        <end position="424"/>
    </location>
</feature>
<organism evidence="5 6">
    <name type="scientific">Acidaminobacter hydrogenoformans DSM 2784</name>
    <dbReference type="NCBI Taxonomy" id="1120920"/>
    <lineage>
        <taxon>Bacteria</taxon>
        <taxon>Bacillati</taxon>
        <taxon>Bacillota</taxon>
        <taxon>Clostridia</taxon>
        <taxon>Peptostreptococcales</taxon>
        <taxon>Acidaminobacteraceae</taxon>
        <taxon>Acidaminobacter</taxon>
    </lineage>
</organism>
<evidence type="ECO:0000313" key="5">
    <source>
        <dbReference type="EMBL" id="SCZ81413.1"/>
    </source>
</evidence>
<dbReference type="Pfam" id="PF13005">
    <property type="entry name" value="zf-IS66"/>
    <property type="match status" value="1"/>
</dbReference>
<accession>A0A1G5S506</accession>
<evidence type="ECO:0000259" key="2">
    <source>
        <dbReference type="Pfam" id="PF03050"/>
    </source>
</evidence>
<reference evidence="5 6" key="1">
    <citation type="submission" date="2016-10" db="EMBL/GenBank/DDBJ databases">
        <authorList>
            <person name="de Groot N.N."/>
        </authorList>
    </citation>
    <scope>NUCLEOTIDE SEQUENCE [LARGE SCALE GENOMIC DNA]</scope>
    <source>
        <strain evidence="5 6">DSM 2784</strain>
    </source>
</reference>
<dbReference type="Pfam" id="PF03050">
    <property type="entry name" value="DDE_Tnp_IS66"/>
    <property type="match status" value="1"/>
</dbReference>
<feature type="domain" description="Transposase IS66 zinc-finger binding" evidence="3">
    <location>
        <begin position="121"/>
        <end position="165"/>
    </location>
</feature>
<dbReference type="InterPro" id="IPR024474">
    <property type="entry name" value="Znf_dom_IS66"/>
</dbReference>
<sequence length="424" mass="48713">MTAATNDTVLLNIIRQQSETIAALQKSLDQMNEESKLLREQIDYLTKKLFGRKSEKTDVISGQIVLEEVVFGQFNEAEEHMDPGEVEILITKKPSRKGYSREKAMAGIPEEDRFYRLAEEECVCEFDGDHLHSIGKKYMRTEIEYQPATMKLVHLYQESRECRTCRSQGRDYIITIKGPAPVLPHSMASASSVAWTMYQKYVNHVPLYRQEKDWKNLGLELKRSTLSNWIIKTSESWLAPMVDRLREKLLEQNYLHADETTLQVLKEAGRTAQSKSYMWVFATGETSRAPIRIFRYNAGRNGKVAADFLGDYKGYLHTDGYSGYGKVEGISRCACWSRVRRYFVDALPKDSKNPESTLPKIGIAYCNKLFDIESDLKALSPEDRKTKRLELELPVLEAFWSWVEDTLPKVLSKSKIGKALQYAL</sequence>
<dbReference type="Proteomes" id="UP000199208">
    <property type="component" value="Unassembled WGS sequence"/>
</dbReference>
<dbReference type="InterPro" id="IPR024463">
    <property type="entry name" value="Transposase_TnpC_homeodom"/>
</dbReference>
<dbReference type="RefSeq" id="WP_092592519.1">
    <property type="nucleotide sequence ID" value="NZ_FMWL01000018.1"/>
</dbReference>
<dbReference type="OrthoDB" id="9760067at2"/>
<protein>
    <submittedName>
        <fullName evidence="5">Transposase</fullName>
    </submittedName>
</protein>
<dbReference type="STRING" id="1120920.SAMN03080599_02787"/>
<keyword evidence="1" id="KW-0175">Coiled coil</keyword>
<evidence type="ECO:0000259" key="3">
    <source>
        <dbReference type="Pfam" id="PF13005"/>
    </source>
</evidence>
<feature type="coiled-coil region" evidence="1">
    <location>
        <begin position="14"/>
        <end position="48"/>
    </location>
</feature>
<feature type="domain" description="Transposase TnpC homeodomain" evidence="4">
    <location>
        <begin position="38"/>
        <end position="106"/>
    </location>
</feature>
<keyword evidence="6" id="KW-1185">Reference proteome</keyword>
<evidence type="ECO:0000256" key="1">
    <source>
        <dbReference type="SAM" id="Coils"/>
    </source>
</evidence>
<dbReference type="InterPro" id="IPR004291">
    <property type="entry name" value="Transposase_IS66_central"/>
</dbReference>
<gene>
    <name evidence="5" type="ORF">SAMN03080599_02787</name>
</gene>
<dbReference type="NCBIfam" id="NF033517">
    <property type="entry name" value="transpos_IS66"/>
    <property type="match status" value="1"/>
</dbReference>
<evidence type="ECO:0000259" key="4">
    <source>
        <dbReference type="Pfam" id="PF13007"/>
    </source>
</evidence>
<dbReference type="AlphaFoldDB" id="A0A1G5S506"/>
<proteinExistence type="predicted"/>
<dbReference type="Pfam" id="PF13007">
    <property type="entry name" value="LZ_Tnp_IS66"/>
    <property type="match status" value="1"/>
</dbReference>
<name>A0A1G5S506_9FIRM</name>
<dbReference type="EMBL" id="FMWL01000018">
    <property type="protein sequence ID" value="SCZ81413.1"/>
    <property type="molecule type" value="Genomic_DNA"/>
</dbReference>
<dbReference type="InterPro" id="IPR052344">
    <property type="entry name" value="Transposase-related"/>
</dbReference>
<evidence type="ECO:0000313" key="6">
    <source>
        <dbReference type="Proteomes" id="UP000199208"/>
    </source>
</evidence>
<dbReference type="PANTHER" id="PTHR33678">
    <property type="entry name" value="BLL1576 PROTEIN"/>
    <property type="match status" value="1"/>
</dbReference>
<dbReference type="PANTHER" id="PTHR33678:SF2">
    <property type="match status" value="1"/>
</dbReference>
<feature type="non-terminal residue" evidence="5">
    <location>
        <position position="424"/>
    </location>
</feature>